<gene>
    <name evidence="1" type="ORF">glysoja_036371</name>
</gene>
<proteinExistence type="predicted"/>
<protein>
    <submittedName>
        <fullName evidence="1">Uncharacterized protein</fullName>
    </submittedName>
</protein>
<evidence type="ECO:0000313" key="1">
    <source>
        <dbReference type="EMBL" id="KHN41627.1"/>
    </source>
</evidence>
<sequence length="67" mass="7626">MATRVHQFFDELEAKKTILAKCTDLFTTLSTHFSSLQHSISEKSQSLDSKLQSLDSLSKETLESLHR</sequence>
<reference evidence="1" key="1">
    <citation type="submission" date="2014-07" db="EMBL/GenBank/DDBJ databases">
        <title>Identification of a novel salt tolerance gene in wild soybean by whole-genome sequencing.</title>
        <authorList>
            <person name="Lam H.-M."/>
            <person name="Qi X."/>
            <person name="Li M.-W."/>
            <person name="Liu X."/>
            <person name="Xie M."/>
            <person name="Ni M."/>
            <person name="Xu X."/>
        </authorList>
    </citation>
    <scope>NUCLEOTIDE SEQUENCE [LARGE SCALE GENOMIC DNA]</scope>
    <source>
        <tissue evidence="1">Root</tissue>
    </source>
</reference>
<name>A0A0B2SBJ7_GLYSO</name>
<dbReference type="Proteomes" id="UP000053555">
    <property type="component" value="Unassembled WGS sequence"/>
</dbReference>
<accession>A0A0B2SBJ7</accession>
<dbReference type="EMBL" id="KN644868">
    <property type="protein sequence ID" value="KHN41627.1"/>
    <property type="molecule type" value="Genomic_DNA"/>
</dbReference>
<dbReference type="AlphaFoldDB" id="A0A0B2SBJ7"/>
<organism evidence="1">
    <name type="scientific">Glycine soja</name>
    <name type="common">Wild soybean</name>
    <dbReference type="NCBI Taxonomy" id="3848"/>
    <lineage>
        <taxon>Eukaryota</taxon>
        <taxon>Viridiplantae</taxon>
        <taxon>Streptophyta</taxon>
        <taxon>Embryophyta</taxon>
        <taxon>Tracheophyta</taxon>
        <taxon>Spermatophyta</taxon>
        <taxon>Magnoliopsida</taxon>
        <taxon>eudicotyledons</taxon>
        <taxon>Gunneridae</taxon>
        <taxon>Pentapetalae</taxon>
        <taxon>rosids</taxon>
        <taxon>fabids</taxon>
        <taxon>Fabales</taxon>
        <taxon>Fabaceae</taxon>
        <taxon>Papilionoideae</taxon>
        <taxon>50 kb inversion clade</taxon>
        <taxon>NPAAA clade</taxon>
        <taxon>indigoferoid/millettioid clade</taxon>
        <taxon>Phaseoleae</taxon>
        <taxon>Glycine</taxon>
        <taxon>Glycine subgen. Soja</taxon>
    </lineage>
</organism>